<proteinExistence type="inferred from homology"/>
<evidence type="ECO:0000256" key="12">
    <source>
        <dbReference type="ARBA" id="ARBA00022989"/>
    </source>
</evidence>
<gene>
    <name evidence="19" type="ORF">TCAP_01603</name>
</gene>
<dbReference type="AlphaFoldDB" id="A0A2K3QLR8"/>
<dbReference type="EMBL" id="NRSZ01000252">
    <property type="protein sequence ID" value="PNY28470.1"/>
    <property type="molecule type" value="Genomic_DNA"/>
</dbReference>
<feature type="compositionally biased region" description="Low complexity" evidence="15">
    <location>
        <begin position="771"/>
        <end position="781"/>
    </location>
</feature>
<dbReference type="InterPro" id="IPR038765">
    <property type="entry name" value="Papain-like_cys_pep_sf"/>
</dbReference>
<feature type="region of interest" description="Disordered" evidence="15">
    <location>
        <begin position="761"/>
        <end position="783"/>
    </location>
</feature>
<dbReference type="GO" id="GO:0006511">
    <property type="term" value="P:ubiquitin-dependent protein catabolic process"/>
    <property type="evidence" value="ECO:0007669"/>
    <property type="project" value="InterPro"/>
</dbReference>
<evidence type="ECO:0000256" key="15">
    <source>
        <dbReference type="SAM" id="MobiDB-lite"/>
    </source>
</evidence>
<feature type="transmembrane region" description="Helical" evidence="16">
    <location>
        <begin position="474"/>
        <end position="493"/>
    </location>
</feature>
<dbReference type="GO" id="GO:0016020">
    <property type="term" value="C:membrane"/>
    <property type="evidence" value="ECO:0007669"/>
    <property type="project" value="UniProtKB-SubCell"/>
</dbReference>
<evidence type="ECO:0000256" key="8">
    <source>
        <dbReference type="ARBA" id="ARBA00022692"/>
    </source>
</evidence>
<keyword evidence="10" id="KW-0378">Hydrolase</keyword>
<evidence type="ECO:0000256" key="10">
    <source>
        <dbReference type="ARBA" id="ARBA00022801"/>
    </source>
</evidence>
<feature type="transmembrane region" description="Helical" evidence="16">
    <location>
        <begin position="382"/>
        <end position="399"/>
    </location>
</feature>
<feature type="domain" description="Major facilitator superfamily (MFS) profile" evidence="17">
    <location>
        <begin position="313"/>
        <end position="798"/>
    </location>
</feature>
<keyword evidence="12 16" id="KW-1133">Transmembrane helix</keyword>
<evidence type="ECO:0000256" key="6">
    <source>
        <dbReference type="ARBA" id="ARBA00022448"/>
    </source>
</evidence>
<feature type="region of interest" description="Disordered" evidence="15">
    <location>
        <begin position="276"/>
        <end position="309"/>
    </location>
</feature>
<dbReference type="PROSITE" id="PS50850">
    <property type="entry name" value="MFS"/>
    <property type="match status" value="1"/>
</dbReference>
<dbReference type="InterPro" id="IPR057254">
    <property type="entry name" value="UCH_AS"/>
</dbReference>
<dbReference type="Pfam" id="PF01088">
    <property type="entry name" value="Peptidase_C12"/>
    <property type="match status" value="1"/>
</dbReference>
<dbReference type="PROSITE" id="PS52048">
    <property type="entry name" value="UCH_DOMAIN"/>
    <property type="match status" value="1"/>
</dbReference>
<name>A0A2K3QLR8_9HYPO</name>
<keyword evidence="8 16" id="KW-0812">Transmembrane</keyword>
<evidence type="ECO:0000256" key="14">
    <source>
        <dbReference type="PROSITE-ProRule" id="PRU01393"/>
    </source>
</evidence>
<dbReference type="Proteomes" id="UP000236621">
    <property type="component" value="Unassembled WGS sequence"/>
</dbReference>
<keyword evidence="11" id="KW-0788">Thiol protease</keyword>
<dbReference type="PROSITE" id="PS00217">
    <property type="entry name" value="SUGAR_TRANSPORT_2"/>
    <property type="match status" value="1"/>
</dbReference>
<dbReference type="GO" id="GO:1904679">
    <property type="term" value="P:myo-inositol import across plasma membrane"/>
    <property type="evidence" value="ECO:0007669"/>
    <property type="project" value="TreeGrafter"/>
</dbReference>
<dbReference type="InterPro" id="IPR020846">
    <property type="entry name" value="MFS_dom"/>
</dbReference>
<comment type="similarity">
    <text evidence="3 14">Belongs to the peptidase C12 family.</text>
</comment>
<evidence type="ECO:0000256" key="5">
    <source>
        <dbReference type="ARBA" id="ARBA00012759"/>
    </source>
</evidence>
<dbReference type="PANTHER" id="PTHR48020:SF12">
    <property type="entry name" value="PROTON MYO-INOSITOL COTRANSPORTER"/>
    <property type="match status" value="1"/>
</dbReference>
<dbReference type="SUPFAM" id="SSF103473">
    <property type="entry name" value="MFS general substrate transporter"/>
    <property type="match status" value="1"/>
</dbReference>
<evidence type="ECO:0000256" key="2">
    <source>
        <dbReference type="ARBA" id="ARBA00004141"/>
    </source>
</evidence>
<comment type="similarity">
    <text evidence="4">Belongs to the major facilitator superfamily. Sugar transporter (TC 2.A.1.1) family.</text>
</comment>
<evidence type="ECO:0000256" key="3">
    <source>
        <dbReference type="ARBA" id="ARBA00009326"/>
    </source>
</evidence>
<dbReference type="STRING" id="45235.A0A2K3QLR8"/>
<dbReference type="InterPro" id="IPR001578">
    <property type="entry name" value="Peptidase_C12_UCH"/>
</dbReference>
<dbReference type="InterPro" id="IPR005829">
    <property type="entry name" value="Sugar_transporter_CS"/>
</dbReference>
<feature type="transmembrane region" description="Helical" evidence="16">
    <location>
        <begin position="405"/>
        <end position="428"/>
    </location>
</feature>
<evidence type="ECO:0000256" key="11">
    <source>
        <dbReference type="ARBA" id="ARBA00022807"/>
    </source>
</evidence>
<feature type="domain" description="UCH catalytic" evidence="18">
    <location>
        <begin position="15"/>
        <end position="263"/>
    </location>
</feature>
<sequence>MPAEGVAILPSGKKSFIPLENNPEVFTSLVRDLGVSEELGFYDVYSVDDADLVALVPRPALALIFITPPGMYNAVRAEDGVVHHAARAGDDIVEHTSDVTYDKSGADEPVMWFQQTIGNACGLMALLHSVANGEAREFVRSGSVLDGLINKAAPLKPVQRASALYESEALEQAHMRAARLGNTAAPSAEKHAGHHFLAFVKGKDNHLWELEGSVDGPLDRGELGAGEDVMSGPALERGVNSPKRMSPASATDSRPHAGRAATQLSDAAAANMDGSQAPLMAHGHGEDQVEHEVEDDGRQDSAGDGGKAHETPGAFALALTFAAGINDTGVISATLVSIGTSLSDRDLTSMDKSIITSSTSLFALLASPLSSVLADRLGRKRVILYADVLFIVGALLQAVCSTVPAMVAGRCIVGAGVGAASFVVPLYIAEVAPASHRGRLVTTNVLFITIGQMVAYVIGWVFSAFGSKETGWRWMVGMGALPAALQGGVLVFMPETPRWLVKVGRSAAAKLVIQRVNGGDAVSTRVAEAVVRQIETEACEEQEARRLREHQRSGTWKWLGAWRELTSEGKNRRALAIACLLQGLQQLCGFVKLADVFLRHHLRPRRVQEPDADITDGGSHQLFVYARGAGPHRPDRQEAHPAVLDAVHGARALVGGFWLLLSLAQPDGRRARQLGARGRRRRCSGQHHGFRGRLCARPGQRPVDAERALPAGGAVPGQRRRDGDELDGQLRRRADVFADDGRAESVGDVYTTISRKVLSFNSGKSGGAKLGGSSLSNPSGGDDAILQLRDRRAVVARA</sequence>
<evidence type="ECO:0000259" key="18">
    <source>
        <dbReference type="PROSITE" id="PS52048"/>
    </source>
</evidence>
<evidence type="ECO:0000256" key="7">
    <source>
        <dbReference type="ARBA" id="ARBA00022670"/>
    </source>
</evidence>
<dbReference type="InterPro" id="IPR005828">
    <property type="entry name" value="MFS_sugar_transport-like"/>
</dbReference>
<reference evidence="19 20" key="1">
    <citation type="submission" date="2017-08" db="EMBL/GenBank/DDBJ databases">
        <title>Harnessing the power of phylogenomics to disentangle the directionality and signatures of interkingdom host jumping in the parasitic fungal genus Tolypocladium.</title>
        <authorList>
            <person name="Quandt C.A."/>
            <person name="Patterson W."/>
            <person name="Spatafora J.W."/>
        </authorList>
    </citation>
    <scope>NUCLEOTIDE SEQUENCE [LARGE SCALE GENOMIC DNA]</scope>
    <source>
        <strain evidence="19 20">CBS 113982</strain>
    </source>
</reference>
<keyword evidence="6" id="KW-0813">Transport</keyword>
<keyword evidence="13 16" id="KW-0472">Membrane</keyword>
<organism evidence="19 20">
    <name type="scientific">Tolypocladium capitatum</name>
    <dbReference type="NCBI Taxonomy" id="45235"/>
    <lineage>
        <taxon>Eukaryota</taxon>
        <taxon>Fungi</taxon>
        <taxon>Dikarya</taxon>
        <taxon>Ascomycota</taxon>
        <taxon>Pezizomycotina</taxon>
        <taxon>Sordariomycetes</taxon>
        <taxon>Hypocreomycetidae</taxon>
        <taxon>Hypocreales</taxon>
        <taxon>Ophiocordycipitaceae</taxon>
        <taxon>Tolypocladium</taxon>
    </lineage>
</organism>
<feature type="compositionally biased region" description="Basic residues" evidence="15">
    <location>
        <begin position="677"/>
        <end position="691"/>
    </location>
</feature>
<dbReference type="EC" id="3.4.19.12" evidence="5"/>
<dbReference type="PROSITE" id="PS00140">
    <property type="entry name" value="UCH_1"/>
    <property type="match status" value="1"/>
</dbReference>
<evidence type="ECO:0000256" key="9">
    <source>
        <dbReference type="ARBA" id="ARBA00022786"/>
    </source>
</evidence>
<feature type="region of interest" description="Disordered" evidence="15">
    <location>
        <begin position="217"/>
        <end position="262"/>
    </location>
</feature>
<dbReference type="Gene3D" id="1.20.1250.20">
    <property type="entry name" value="MFS general substrate transporter like domains"/>
    <property type="match status" value="1"/>
</dbReference>
<dbReference type="OrthoDB" id="427186at2759"/>
<comment type="subcellular location">
    <subcellularLocation>
        <location evidence="2">Membrane</location>
        <topology evidence="2">Multi-pass membrane protein</topology>
    </subcellularLocation>
</comment>
<comment type="caution">
    <text evidence="19">The sequence shown here is derived from an EMBL/GenBank/DDBJ whole genome shotgun (WGS) entry which is preliminary data.</text>
</comment>
<dbReference type="CDD" id="cd09616">
    <property type="entry name" value="Peptidase_C12_UCH_L1_L3"/>
    <property type="match status" value="1"/>
</dbReference>
<evidence type="ECO:0000259" key="17">
    <source>
        <dbReference type="PROSITE" id="PS50850"/>
    </source>
</evidence>
<evidence type="ECO:0000313" key="19">
    <source>
        <dbReference type="EMBL" id="PNY28470.1"/>
    </source>
</evidence>
<keyword evidence="7" id="KW-0645">Protease</keyword>
<keyword evidence="20" id="KW-1185">Reference proteome</keyword>
<feature type="transmembrane region" description="Helical" evidence="16">
    <location>
        <begin position="440"/>
        <end position="462"/>
    </location>
</feature>
<evidence type="ECO:0000256" key="13">
    <source>
        <dbReference type="ARBA" id="ARBA00023136"/>
    </source>
</evidence>
<dbReference type="PROSITE" id="PS00216">
    <property type="entry name" value="SUGAR_TRANSPORT_1"/>
    <property type="match status" value="1"/>
</dbReference>
<dbReference type="Pfam" id="PF00083">
    <property type="entry name" value="Sugar_tr"/>
    <property type="match status" value="1"/>
</dbReference>
<dbReference type="InterPro" id="IPR050814">
    <property type="entry name" value="Myo-inositol_Transporter"/>
</dbReference>
<evidence type="ECO:0000256" key="16">
    <source>
        <dbReference type="SAM" id="Phobius"/>
    </source>
</evidence>
<evidence type="ECO:0000256" key="1">
    <source>
        <dbReference type="ARBA" id="ARBA00000707"/>
    </source>
</evidence>
<accession>A0A2K3QLR8</accession>
<keyword evidence="9" id="KW-0833">Ubl conjugation pathway</keyword>
<comment type="caution">
    <text evidence="14">Lacks conserved residue(s) required for the propagation of feature annotation.</text>
</comment>
<dbReference type="PANTHER" id="PTHR48020">
    <property type="entry name" value="PROTON MYO-INOSITOL COTRANSPORTER"/>
    <property type="match status" value="1"/>
</dbReference>
<comment type="catalytic activity">
    <reaction evidence="1">
        <text>Thiol-dependent hydrolysis of ester, thioester, amide, peptide and isopeptide bonds formed by the C-terminal Gly of ubiquitin (a 76-residue protein attached to proteins as an intracellular targeting signal).</text>
        <dbReference type="EC" id="3.4.19.12"/>
    </reaction>
</comment>
<protein>
    <recommendedName>
        <fullName evidence="5">ubiquitinyl hydrolase 1</fullName>
        <ecNumber evidence="5">3.4.19.12</ecNumber>
    </recommendedName>
</protein>
<feature type="compositionally biased region" description="Basic and acidic residues" evidence="15">
    <location>
        <begin position="283"/>
        <end position="309"/>
    </location>
</feature>
<dbReference type="GO" id="GO:0004843">
    <property type="term" value="F:cysteine-type deubiquitinase activity"/>
    <property type="evidence" value="ECO:0007669"/>
    <property type="project" value="UniProtKB-EC"/>
</dbReference>
<evidence type="ECO:0000313" key="20">
    <source>
        <dbReference type="Proteomes" id="UP000236621"/>
    </source>
</evidence>
<dbReference type="PRINTS" id="PR00707">
    <property type="entry name" value="UBCTHYDRLASE"/>
</dbReference>
<feature type="region of interest" description="Disordered" evidence="15">
    <location>
        <begin position="674"/>
        <end position="702"/>
    </location>
</feature>
<dbReference type="InterPro" id="IPR036959">
    <property type="entry name" value="Peptidase_C12_UCH_sf"/>
</dbReference>
<dbReference type="Gene3D" id="3.40.532.10">
    <property type="entry name" value="Peptidase C12, ubiquitin carboxyl-terminal hydrolase"/>
    <property type="match status" value="1"/>
</dbReference>
<dbReference type="SUPFAM" id="SSF54001">
    <property type="entry name" value="Cysteine proteinases"/>
    <property type="match status" value="1"/>
</dbReference>
<dbReference type="GO" id="GO:0005366">
    <property type="term" value="F:myo-inositol:proton symporter activity"/>
    <property type="evidence" value="ECO:0007669"/>
    <property type="project" value="TreeGrafter"/>
</dbReference>
<evidence type="ECO:0000256" key="4">
    <source>
        <dbReference type="ARBA" id="ARBA00010992"/>
    </source>
</evidence>
<dbReference type="InterPro" id="IPR036259">
    <property type="entry name" value="MFS_trans_sf"/>
</dbReference>